<evidence type="ECO:0000313" key="3">
    <source>
        <dbReference type="Proteomes" id="UP001620514"/>
    </source>
</evidence>
<comment type="caution">
    <text evidence="2">The sequence shown here is derived from an EMBL/GenBank/DDBJ whole genome shotgun (WGS) entry which is preliminary data.</text>
</comment>
<gene>
    <name evidence="2" type="ORF">ABH943_002797</name>
</gene>
<evidence type="ECO:0000313" key="2">
    <source>
        <dbReference type="EMBL" id="MFK4442781.1"/>
    </source>
</evidence>
<organism evidence="2 3">
    <name type="scientific">Caballeronia udeis</name>
    <dbReference type="NCBI Taxonomy" id="1232866"/>
    <lineage>
        <taxon>Bacteria</taxon>
        <taxon>Pseudomonadati</taxon>
        <taxon>Pseudomonadota</taxon>
        <taxon>Betaproteobacteria</taxon>
        <taxon>Burkholderiales</taxon>
        <taxon>Burkholderiaceae</taxon>
        <taxon>Caballeronia</taxon>
    </lineage>
</organism>
<accession>A0ABW8MJZ1</accession>
<dbReference type="EMBL" id="JBIYDN010000007">
    <property type="protein sequence ID" value="MFK4442781.1"/>
    <property type="molecule type" value="Genomic_DNA"/>
</dbReference>
<feature type="compositionally biased region" description="Polar residues" evidence="1">
    <location>
        <begin position="1"/>
        <end position="21"/>
    </location>
</feature>
<reference evidence="2 3" key="1">
    <citation type="submission" date="2024-11" db="EMBL/GenBank/DDBJ databases">
        <title>Using genomics to understand microbial adaptation to soil warming.</title>
        <authorList>
            <person name="Deangelis K.M. PhD."/>
        </authorList>
    </citation>
    <scope>NUCLEOTIDE SEQUENCE [LARGE SCALE GENOMIC DNA]</scope>
    <source>
        <strain evidence="2 3">GAS97</strain>
    </source>
</reference>
<protein>
    <submittedName>
        <fullName evidence="2">Uncharacterized protein</fullName>
    </submittedName>
</protein>
<proteinExistence type="predicted"/>
<dbReference type="Proteomes" id="UP001620514">
    <property type="component" value="Unassembled WGS sequence"/>
</dbReference>
<name>A0ABW8MJZ1_9BURK</name>
<sequence>MQTANRSAQVSSASQRKTPNEASEESDRRETGAIVIHSESVRFIRNADDYFKTA</sequence>
<keyword evidence="3" id="KW-1185">Reference proteome</keyword>
<evidence type="ECO:0000256" key="1">
    <source>
        <dbReference type="SAM" id="MobiDB-lite"/>
    </source>
</evidence>
<feature type="region of interest" description="Disordered" evidence="1">
    <location>
        <begin position="1"/>
        <end position="33"/>
    </location>
</feature>